<dbReference type="NCBIfam" id="NF009114">
    <property type="entry name" value="PRK12464.1"/>
    <property type="match status" value="1"/>
</dbReference>
<dbReference type="PANTHER" id="PTHR30525:SF0">
    <property type="entry name" value="1-DEOXY-D-XYLULOSE 5-PHOSPHATE REDUCTOISOMERASE, CHLOROPLASTIC"/>
    <property type="match status" value="1"/>
</dbReference>
<dbReference type="Pfam" id="PF02670">
    <property type="entry name" value="DXP_reductoisom"/>
    <property type="match status" value="1"/>
</dbReference>
<feature type="binding site" evidence="9">
    <location>
        <position position="148"/>
    </location>
    <ligand>
        <name>1-deoxy-D-xylulose 5-phosphate</name>
        <dbReference type="ChEBI" id="CHEBI:57792"/>
    </ligand>
</feature>
<feature type="binding site" evidence="9">
    <location>
        <position position="13"/>
    </location>
    <ligand>
        <name>NADPH</name>
        <dbReference type="ChEBI" id="CHEBI:57783"/>
    </ligand>
</feature>
<evidence type="ECO:0000259" key="12">
    <source>
        <dbReference type="Pfam" id="PF13288"/>
    </source>
</evidence>
<dbReference type="InterPro" id="IPR003821">
    <property type="entry name" value="DXP_reductoisomerase"/>
</dbReference>
<feature type="domain" description="1-deoxy-D-xylulose 5-phosphate reductoisomerase C-terminal" evidence="11">
    <location>
        <begin position="143"/>
        <end position="226"/>
    </location>
</feature>
<feature type="binding site" evidence="9">
    <location>
        <position position="12"/>
    </location>
    <ligand>
        <name>NADPH</name>
        <dbReference type="ChEBI" id="CHEBI:57783"/>
    </ligand>
</feature>
<organism evidence="13 14">
    <name type="scientific">Polycladomyces zharkentensis</name>
    <dbReference type="NCBI Taxonomy" id="2807616"/>
    <lineage>
        <taxon>Bacteria</taxon>
        <taxon>Bacillati</taxon>
        <taxon>Bacillota</taxon>
        <taxon>Bacilli</taxon>
        <taxon>Bacillales</taxon>
        <taxon>Thermoactinomycetaceae</taxon>
        <taxon>Polycladomyces</taxon>
    </lineage>
</organism>
<feature type="binding site" evidence="9">
    <location>
        <position position="218"/>
    </location>
    <ligand>
        <name>Mn(2+)</name>
        <dbReference type="ChEBI" id="CHEBI:29035"/>
    </ligand>
</feature>
<feature type="binding site" evidence="9">
    <location>
        <position position="147"/>
    </location>
    <ligand>
        <name>Mn(2+)</name>
        <dbReference type="ChEBI" id="CHEBI:29035"/>
    </ligand>
</feature>
<evidence type="ECO:0000256" key="2">
    <source>
        <dbReference type="ARBA" id="ARBA00006825"/>
    </source>
</evidence>
<comment type="catalytic activity">
    <reaction evidence="8">
        <text>2-C-methyl-D-erythritol 4-phosphate + NADP(+) = 1-deoxy-D-xylulose 5-phosphate + NADPH + H(+)</text>
        <dbReference type="Rhea" id="RHEA:13717"/>
        <dbReference type="ChEBI" id="CHEBI:15378"/>
        <dbReference type="ChEBI" id="CHEBI:57783"/>
        <dbReference type="ChEBI" id="CHEBI:57792"/>
        <dbReference type="ChEBI" id="CHEBI:58262"/>
        <dbReference type="ChEBI" id="CHEBI:58349"/>
        <dbReference type="EC" id="1.1.1.267"/>
    </reaction>
    <physiologicalReaction direction="right-to-left" evidence="8">
        <dbReference type="Rhea" id="RHEA:13719"/>
    </physiologicalReaction>
</comment>
<keyword evidence="4 9" id="KW-0521">NADP</keyword>
<feature type="binding site" evidence="9">
    <location>
        <position position="149"/>
    </location>
    <ligand>
        <name>Mn(2+)</name>
        <dbReference type="ChEBI" id="CHEBI:29035"/>
    </ligand>
</feature>
<evidence type="ECO:0000256" key="8">
    <source>
        <dbReference type="ARBA" id="ARBA00048543"/>
    </source>
</evidence>
<keyword evidence="9" id="KW-0460">Magnesium</keyword>
<feature type="binding site" evidence="9">
    <location>
        <position position="121"/>
    </location>
    <ligand>
        <name>NADPH</name>
        <dbReference type="ChEBI" id="CHEBI:57783"/>
    </ligand>
</feature>
<feature type="binding site" evidence="9">
    <location>
        <position position="38"/>
    </location>
    <ligand>
        <name>NADPH</name>
        <dbReference type="ChEBI" id="CHEBI:57783"/>
    </ligand>
</feature>
<proteinExistence type="inferred from homology"/>
<dbReference type="SUPFAM" id="SSF69055">
    <property type="entry name" value="1-deoxy-D-xylulose-5-phosphate reductoisomerase, C-terminal domain"/>
    <property type="match status" value="1"/>
</dbReference>
<dbReference type="InterPro" id="IPR036291">
    <property type="entry name" value="NAD(P)-bd_dom_sf"/>
</dbReference>
<evidence type="ECO:0000256" key="1">
    <source>
        <dbReference type="ARBA" id="ARBA00005094"/>
    </source>
</evidence>
<feature type="binding site" evidence="9">
    <location>
        <position position="214"/>
    </location>
    <ligand>
        <name>1-deoxy-D-xylulose 5-phosphate</name>
        <dbReference type="ChEBI" id="CHEBI:57792"/>
    </ligand>
</feature>
<accession>A0ABS2WJ85</accession>
<dbReference type="Pfam" id="PF13288">
    <property type="entry name" value="DXPR_C"/>
    <property type="match status" value="1"/>
</dbReference>
<feature type="binding site" evidence="9">
    <location>
        <position position="122"/>
    </location>
    <ligand>
        <name>1-deoxy-D-xylulose 5-phosphate</name>
        <dbReference type="ChEBI" id="CHEBI:57792"/>
    </ligand>
</feature>
<evidence type="ECO:0000256" key="9">
    <source>
        <dbReference type="HAMAP-Rule" id="MF_00183"/>
    </source>
</evidence>
<evidence type="ECO:0000259" key="10">
    <source>
        <dbReference type="Pfam" id="PF02670"/>
    </source>
</evidence>
<comment type="cofactor">
    <cofactor evidence="9">
        <name>Mg(2+)</name>
        <dbReference type="ChEBI" id="CHEBI:18420"/>
    </cofactor>
    <cofactor evidence="9">
        <name>Mn(2+)</name>
        <dbReference type="ChEBI" id="CHEBI:29035"/>
    </cofactor>
</comment>
<feature type="binding site" evidence="9">
    <location>
        <position position="36"/>
    </location>
    <ligand>
        <name>NADPH</name>
        <dbReference type="ChEBI" id="CHEBI:57783"/>
    </ligand>
</feature>
<keyword evidence="14" id="KW-1185">Reference proteome</keyword>
<dbReference type="SUPFAM" id="SSF51735">
    <property type="entry name" value="NAD(P)-binding Rossmann-fold domains"/>
    <property type="match status" value="1"/>
</dbReference>
<evidence type="ECO:0000256" key="7">
    <source>
        <dbReference type="ARBA" id="ARBA00023229"/>
    </source>
</evidence>
<evidence type="ECO:0000256" key="4">
    <source>
        <dbReference type="ARBA" id="ARBA00022857"/>
    </source>
</evidence>
<feature type="domain" description="DXP reductoisomerase C-terminal" evidence="12">
    <location>
        <begin position="258"/>
        <end position="374"/>
    </location>
</feature>
<dbReference type="PANTHER" id="PTHR30525">
    <property type="entry name" value="1-DEOXY-D-XYLULOSE 5-PHOSPHATE REDUCTOISOMERASE"/>
    <property type="match status" value="1"/>
</dbReference>
<evidence type="ECO:0000313" key="13">
    <source>
        <dbReference type="EMBL" id="MBN2909360.1"/>
    </source>
</evidence>
<dbReference type="SUPFAM" id="SSF55347">
    <property type="entry name" value="Glyceraldehyde-3-phosphate dehydrogenase-like, C-terminal domain"/>
    <property type="match status" value="1"/>
</dbReference>
<evidence type="ECO:0000259" key="11">
    <source>
        <dbReference type="Pfam" id="PF08436"/>
    </source>
</evidence>
<comment type="pathway">
    <text evidence="1 9">Isoprenoid biosynthesis; isopentenyl diphosphate biosynthesis via DXP pathway; isopentenyl diphosphate from 1-deoxy-D-xylulose 5-phosphate: step 1/6.</text>
</comment>
<dbReference type="NCBIfam" id="TIGR00243">
    <property type="entry name" value="Dxr"/>
    <property type="match status" value="1"/>
</dbReference>
<protein>
    <recommendedName>
        <fullName evidence="9">1-deoxy-D-xylulose 5-phosphate reductoisomerase</fullName>
        <shortName evidence="9">DXP reductoisomerase</shortName>
        <ecNumber evidence="9">1.1.1.267</ecNumber>
    </recommendedName>
    <alternativeName>
        <fullName evidence="9">1-deoxyxylulose-5-phosphate reductoisomerase</fullName>
    </alternativeName>
    <alternativeName>
        <fullName evidence="9">2-C-methyl-D-erythritol 4-phosphate synthase</fullName>
    </alternativeName>
</protein>
<name>A0ABS2WJ85_9BACL</name>
<reference evidence="13" key="1">
    <citation type="journal article" date="2024" name="Int. J. Syst. Evol. Microbiol.">
        <title>Polycladomyces zharkentensis sp. nov., a novel thermophilic cellulose- and starch-degrading member of the Bacillota from a geothermal aquifer in Kazakhstan.</title>
        <authorList>
            <person name="Mashzhan A."/>
            <person name="Kistaubayeva A."/>
            <person name="Javier-Lopez R."/>
            <person name="Bissenova U."/>
            <person name="Bissenbay A."/>
            <person name="Birkeland N.K."/>
        </authorList>
    </citation>
    <scope>NUCLEOTIDE SEQUENCE</scope>
    <source>
        <strain evidence="13">ZKZ2T</strain>
    </source>
</reference>
<dbReference type="Gene3D" id="1.10.1740.10">
    <property type="match status" value="1"/>
</dbReference>
<dbReference type="Pfam" id="PF08436">
    <property type="entry name" value="DXP_redisom_C"/>
    <property type="match status" value="1"/>
</dbReference>
<dbReference type="EC" id="1.1.1.267" evidence="9"/>
<dbReference type="InterPro" id="IPR013644">
    <property type="entry name" value="DXP_reductoisomerase_C"/>
</dbReference>
<evidence type="ECO:0000256" key="5">
    <source>
        <dbReference type="ARBA" id="ARBA00023002"/>
    </source>
</evidence>
<keyword evidence="3 9" id="KW-0479">Metal-binding</keyword>
<feature type="binding site" evidence="9">
    <location>
        <position position="218"/>
    </location>
    <ligand>
        <name>1-deoxy-D-xylulose 5-phosphate</name>
        <dbReference type="ChEBI" id="CHEBI:57792"/>
    </ligand>
</feature>
<comment type="caution">
    <text evidence="13">The sequence shown here is derived from an EMBL/GenBank/DDBJ whole genome shotgun (WGS) entry which is preliminary data.</text>
</comment>
<keyword evidence="5 9" id="KW-0560">Oxidoreductase</keyword>
<evidence type="ECO:0000256" key="3">
    <source>
        <dbReference type="ARBA" id="ARBA00022723"/>
    </source>
</evidence>
<sequence length="383" mass="42407">MRHLAILGSTGSIGTNTLAVAAEHPEQFEVVALAAGTNVEEMVRQANRFRPRLVSMATKEAAEAVRSRVDAGIKVMWGDEGVMAVATHPEADYVVSAMVGSRGLRPTLAAIEAGKDIGLANKETLVTAGHIVKKAAERAGVTIYPIDSEHSAIFQCLNGERHTDVHRIILTASGGAFRDWTREQLAEATPEAALKHPNWSMGAKVTIDSATMMNKGLEVIEAHWLFDLPYDRIDVVIHPESIIHSMVEFVDGAVMAQLGTPDMRVPIQYALTYPKRLSLSTKRLDWVELGSLHFRRADFDRFPCLRMAYEAGRIGGTMPTVLNAANEVAVERFLAREISFLEMEQVIERVMEWHQPITEPSLEAIDEADRWARSVAYDDRVRV</sequence>
<keyword evidence="7 9" id="KW-0414">Isoprene biosynthesis</keyword>
<dbReference type="RefSeq" id="WP_205494379.1">
    <property type="nucleotide sequence ID" value="NZ_JAFHAP010000008.1"/>
</dbReference>
<feature type="binding site" evidence="9">
    <location>
        <position position="202"/>
    </location>
    <ligand>
        <name>NADPH</name>
        <dbReference type="ChEBI" id="CHEBI:57783"/>
    </ligand>
</feature>
<dbReference type="EMBL" id="JAFHAP010000008">
    <property type="protein sequence ID" value="MBN2909360.1"/>
    <property type="molecule type" value="Genomic_DNA"/>
</dbReference>
<feature type="binding site" evidence="9">
    <location>
        <position position="215"/>
    </location>
    <ligand>
        <name>1-deoxy-D-xylulose 5-phosphate</name>
        <dbReference type="ChEBI" id="CHEBI:57792"/>
    </ligand>
</feature>
<keyword evidence="6 9" id="KW-0464">Manganese</keyword>
<feature type="binding site" evidence="9">
    <location>
        <position position="173"/>
    </location>
    <ligand>
        <name>1-deoxy-D-xylulose 5-phosphate</name>
        <dbReference type="ChEBI" id="CHEBI:57792"/>
    </ligand>
</feature>
<feature type="binding site" evidence="9">
    <location>
        <position position="11"/>
    </location>
    <ligand>
        <name>NADPH</name>
        <dbReference type="ChEBI" id="CHEBI:57783"/>
    </ligand>
</feature>
<comment type="function">
    <text evidence="9">Catalyzes the NADPH-dependent rearrangement and reduction of 1-deoxy-D-xylulose-5-phosphate (DXP) to 2-C-methyl-D-erythritol 4-phosphate (MEP).</text>
</comment>
<evidence type="ECO:0000313" key="14">
    <source>
        <dbReference type="Proteomes" id="UP001177120"/>
    </source>
</evidence>
<dbReference type="PIRSF" id="PIRSF006205">
    <property type="entry name" value="Dxp_reductismrs"/>
    <property type="match status" value="1"/>
</dbReference>
<feature type="binding site" evidence="9">
    <location>
        <position position="209"/>
    </location>
    <ligand>
        <name>1-deoxy-D-xylulose 5-phosphate</name>
        <dbReference type="ChEBI" id="CHEBI:57792"/>
    </ligand>
</feature>
<feature type="binding site" evidence="9">
    <location>
        <position position="123"/>
    </location>
    <ligand>
        <name>NADPH</name>
        <dbReference type="ChEBI" id="CHEBI:57783"/>
    </ligand>
</feature>
<comment type="similarity">
    <text evidence="2 9">Belongs to the DXR family.</text>
</comment>
<dbReference type="HAMAP" id="MF_00183">
    <property type="entry name" value="DXP_reductoisom"/>
    <property type="match status" value="1"/>
</dbReference>
<feature type="binding site" evidence="9">
    <location>
        <position position="149"/>
    </location>
    <ligand>
        <name>1-deoxy-D-xylulose 5-phosphate</name>
        <dbReference type="ChEBI" id="CHEBI:57792"/>
    </ligand>
</feature>
<dbReference type="InterPro" id="IPR026877">
    <property type="entry name" value="DXPR_C"/>
</dbReference>
<evidence type="ECO:0000256" key="6">
    <source>
        <dbReference type="ARBA" id="ARBA00023211"/>
    </source>
</evidence>
<dbReference type="InterPro" id="IPR013512">
    <property type="entry name" value="DXP_reductoisomerase_N"/>
</dbReference>
<dbReference type="Gene3D" id="3.40.50.720">
    <property type="entry name" value="NAD(P)-binding Rossmann-like Domain"/>
    <property type="match status" value="1"/>
</dbReference>
<feature type="domain" description="1-deoxy-D-xylulose 5-phosphate reductoisomerase N-terminal" evidence="10">
    <location>
        <begin position="4"/>
        <end position="129"/>
    </location>
</feature>
<dbReference type="Proteomes" id="UP001177120">
    <property type="component" value="Unassembled WGS sequence"/>
</dbReference>
<feature type="binding site" evidence="9">
    <location>
        <position position="10"/>
    </location>
    <ligand>
        <name>NADPH</name>
        <dbReference type="ChEBI" id="CHEBI:57783"/>
    </ligand>
</feature>
<gene>
    <name evidence="9" type="primary">dxr</name>
    <name evidence="13" type="ORF">JQC72_07460</name>
</gene>
<dbReference type="InterPro" id="IPR036169">
    <property type="entry name" value="DXPR_C_sf"/>
</dbReference>
<comment type="caution">
    <text evidence="9">Lacks conserved residue(s) required for the propagation of feature annotation.</text>
</comment>
<dbReference type="GO" id="GO:0030604">
    <property type="term" value="F:1-deoxy-D-xylulose-5-phosphate reductoisomerase activity"/>
    <property type="evidence" value="ECO:0007669"/>
    <property type="project" value="UniProtKB-EC"/>
</dbReference>
<feature type="binding site" evidence="9">
    <location>
        <position position="196"/>
    </location>
    <ligand>
        <name>1-deoxy-D-xylulose 5-phosphate</name>
        <dbReference type="ChEBI" id="CHEBI:57792"/>
    </ligand>
</feature>